<protein>
    <submittedName>
        <fullName evidence="1">Uncharacterized protein</fullName>
    </submittedName>
</protein>
<proteinExistence type="predicted"/>
<sequence>MARHTAPEQPWFGYAVEACPAGCSSLPFGRSALLSKCPLPFGRSALWECESSRLRAKVLVRPVCATALSQGSGNTGGGRRPCHVHGNIINTDQTPPLVRGPDSEGTRFCLCGVMREVLLWPVRCWRRPTLPVGFVTMGGQQVLQYPGLMPACLDHMPTLQRCVPGVGFPRVPVELHQDGGPCGHVSAKGGSREQAAQNSLHAIALHCTLTAPASTIGRVHFTTPTLLPDDPNSGCVASHCPGTLSISH</sequence>
<dbReference type="AlphaFoldDB" id="A0A699YK39"/>
<comment type="caution">
    <text evidence="1">The sequence shown here is derived from an EMBL/GenBank/DDBJ whole genome shotgun (WGS) entry which is preliminary data.</text>
</comment>
<organism evidence="1 2">
    <name type="scientific">Haematococcus lacustris</name>
    <name type="common">Green alga</name>
    <name type="synonym">Haematococcus pluvialis</name>
    <dbReference type="NCBI Taxonomy" id="44745"/>
    <lineage>
        <taxon>Eukaryota</taxon>
        <taxon>Viridiplantae</taxon>
        <taxon>Chlorophyta</taxon>
        <taxon>core chlorophytes</taxon>
        <taxon>Chlorophyceae</taxon>
        <taxon>CS clade</taxon>
        <taxon>Chlamydomonadales</taxon>
        <taxon>Haematococcaceae</taxon>
        <taxon>Haematococcus</taxon>
    </lineage>
</organism>
<evidence type="ECO:0000313" key="2">
    <source>
        <dbReference type="Proteomes" id="UP000485058"/>
    </source>
</evidence>
<keyword evidence="2" id="KW-1185">Reference proteome</keyword>
<evidence type="ECO:0000313" key="1">
    <source>
        <dbReference type="EMBL" id="GFH07336.1"/>
    </source>
</evidence>
<accession>A0A699YK39</accession>
<dbReference type="Proteomes" id="UP000485058">
    <property type="component" value="Unassembled WGS sequence"/>
</dbReference>
<dbReference type="EMBL" id="BLLF01000088">
    <property type="protein sequence ID" value="GFH07336.1"/>
    <property type="molecule type" value="Genomic_DNA"/>
</dbReference>
<reference evidence="1 2" key="1">
    <citation type="submission" date="2020-02" db="EMBL/GenBank/DDBJ databases">
        <title>Draft genome sequence of Haematococcus lacustris strain NIES-144.</title>
        <authorList>
            <person name="Morimoto D."/>
            <person name="Nakagawa S."/>
            <person name="Yoshida T."/>
            <person name="Sawayama S."/>
        </authorList>
    </citation>
    <scope>NUCLEOTIDE SEQUENCE [LARGE SCALE GENOMIC DNA]</scope>
    <source>
        <strain evidence="1 2">NIES-144</strain>
    </source>
</reference>
<name>A0A699YK39_HAELA</name>
<gene>
    <name evidence="1" type="ORF">HaLaN_02123</name>
</gene>